<dbReference type="Proteomes" id="UP001530293">
    <property type="component" value="Unassembled WGS sequence"/>
</dbReference>
<feature type="region of interest" description="Disordered" evidence="1">
    <location>
        <begin position="1"/>
        <end position="92"/>
    </location>
</feature>
<dbReference type="EMBL" id="JALLBG020000062">
    <property type="protein sequence ID" value="KAL3768687.1"/>
    <property type="molecule type" value="Genomic_DNA"/>
</dbReference>
<feature type="compositionally biased region" description="Basic and acidic residues" evidence="1">
    <location>
        <begin position="222"/>
        <end position="241"/>
    </location>
</feature>
<feature type="region of interest" description="Disordered" evidence="1">
    <location>
        <begin position="563"/>
        <end position="638"/>
    </location>
</feature>
<feature type="compositionally biased region" description="Acidic residues" evidence="1">
    <location>
        <begin position="148"/>
        <end position="161"/>
    </location>
</feature>
<feature type="compositionally biased region" description="Basic and acidic residues" evidence="1">
    <location>
        <begin position="61"/>
        <end position="72"/>
    </location>
</feature>
<reference evidence="2 3" key="1">
    <citation type="submission" date="2024-10" db="EMBL/GenBank/DDBJ databases">
        <title>Updated reference genomes for cyclostephanoid diatoms.</title>
        <authorList>
            <person name="Roberts W.R."/>
            <person name="Alverson A.J."/>
        </authorList>
    </citation>
    <scope>NUCLEOTIDE SEQUENCE [LARGE SCALE GENOMIC DNA]</scope>
    <source>
        <strain evidence="2 3">AJA232-27</strain>
    </source>
</reference>
<gene>
    <name evidence="2" type="ORF">ACHAWU_006788</name>
</gene>
<sequence length="797" mass="89822">MNSSASSSQLRRLAPQRKKVPAAAASAGSILQADAPDAATTTTTAPSTAAAAGDVLPSDTLRGEDDYDRYDFASEEDGSDDDDDDEDSPMITNNVADWTTRHFNINSNSTSSKQQLMDVFDLKEDEGVDSDDAFEIESSTSRSLSNNDSDDDDENNNDEDDVGDIFQIMTEEQVSLSTPPPTSPYVMVNLERLCGCKVENMTEKLVLLQQLMETLLGSSSKQEQERRGDDIEDTTDTKPDLGDGLSLDFDERVIDLFESGVASHVDSSYPIAISCISEENESVVQTNGMMEGNRSEENVVTPYALVPYPEFLTEQSTNTSTIPSTKSRSTLRLWKLLHTVPTQHPQISPLLTRIFAHLRNTSRSLLWKASMHYEISLLAKEEFILHMKRMQLQEYNDWKTNVRGERLQKLYDVRETFLLQVEVARKKHDALVEEREGRVERELRRRGLLSELNNSMALHNSSEILLGSQQDGKCNDVVNSFEVEPCYGDDDDDGWGGTVIHEDEIIGGEMGIVQHQMNAVTLGEVVDEDENDEWSPLNVTVNPLGMNVTVDGLVPEDDTENIIDSKEDNTSSAVEGTSSIPDTPIRSTSKLEPISHDDNIQRKSHRLQKRKEVQHPPSASTSTKQRHEYLKREQHSIRESLKTTEERIAEATLLKLEERLQNVDNLLERLQEEEWADEEEDNDDDEIKQSGVTHVDANRDDDKESSRLLDNVLAMILGALPKEMSSVGDTAITDDIHYKHIKEEHDSIVQEWIRVFGRLPPCPSPEVEPEPEKENEDRILAKAENEWENFLDMFEHR</sequence>
<proteinExistence type="predicted"/>
<evidence type="ECO:0000313" key="2">
    <source>
        <dbReference type="EMBL" id="KAL3768687.1"/>
    </source>
</evidence>
<keyword evidence="3" id="KW-1185">Reference proteome</keyword>
<feature type="region of interest" description="Disordered" evidence="1">
    <location>
        <begin position="673"/>
        <end position="704"/>
    </location>
</feature>
<feature type="compositionally biased region" description="Acidic residues" evidence="1">
    <location>
        <begin position="73"/>
        <end position="88"/>
    </location>
</feature>
<name>A0ABD3MYA3_9STRA</name>
<feature type="compositionally biased region" description="Acidic residues" evidence="1">
    <location>
        <begin position="673"/>
        <end position="686"/>
    </location>
</feature>
<feature type="compositionally biased region" description="Basic and acidic residues" evidence="1">
    <location>
        <begin position="625"/>
        <end position="638"/>
    </location>
</feature>
<dbReference type="PANTHER" id="PTHR35711:SF1">
    <property type="entry name" value="ECTODERMAL, ISOFORM F"/>
    <property type="match status" value="1"/>
</dbReference>
<evidence type="ECO:0000256" key="1">
    <source>
        <dbReference type="SAM" id="MobiDB-lite"/>
    </source>
</evidence>
<comment type="caution">
    <text evidence="2">The sequence shown here is derived from an EMBL/GenBank/DDBJ whole genome shotgun (WGS) entry which is preliminary data.</text>
</comment>
<feature type="region of interest" description="Disordered" evidence="1">
    <location>
        <begin position="218"/>
        <end position="244"/>
    </location>
</feature>
<evidence type="ECO:0000313" key="3">
    <source>
        <dbReference type="Proteomes" id="UP001530293"/>
    </source>
</evidence>
<protein>
    <submittedName>
        <fullName evidence="2">Uncharacterized protein</fullName>
    </submittedName>
</protein>
<accession>A0ABD3MYA3</accession>
<dbReference type="PANTHER" id="PTHR35711">
    <property type="entry name" value="EXPRESSED PROTEIN"/>
    <property type="match status" value="1"/>
</dbReference>
<dbReference type="AlphaFoldDB" id="A0ABD3MYA3"/>
<organism evidence="2 3">
    <name type="scientific">Discostella pseudostelligera</name>
    <dbReference type="NCBI Taxonomy" id="259834"/>
    <lineage>
        <taxon>Eukaryota</taxon>
        <taxon>Sar</taxon>
        <taxon>Stramenopiles</taxon>
        <taxon>Ochrophyta</taxon>
        <taxon>Bacillariophyta</taxon>
        <taxon>Coscinodiscophyceae</taxon>
        <taxon>Thalassiosirophycidae</taxon>
        <taxon>Stephanodiscales</taxon>
        <taxon>Stephanodiscaceae</taxon>
        <taxon>Discostella</taxon>
    </lineage>
</organism>
<feature type="region of interest" description="Disordered" evidence="1">
    <location>
        <begin position="134"/>
        <end position="161"/>
    </location>
</feature>
<feature type="compositionally biased region" description="Polar residues" evidence="1">
    <location>
        <begin position="570"/>
        <end position="590"/>
    </location>
</feature>
<feature type="compositionally biased region" description="Low complexity" evidence="1">
    <location>
        <begin position="22"/>
        <end position="52"/>
    </location>
</feature>